<dbReference type="OrthoDB" id="8428173at2"/>
<proteinExistence type="predicted"/>
<sequence>MNATHLLPLGGSGEWGIWPSFVVRTTGMPFDWLSTAGPGSFEEARSAALERLSTAAGDGLFQGALAWQNPLLGEQVRKGAHLAGRRRRYLRRSLAAYLSRYCAKNDTIGFFGPSVWGTWNPEPTRVTPAGRAPRSRDVYMELWAVRALARALRLRHDLDPWVVPHIAPSLDITREAITLQDGSRLPVTPLRHAVLEACDGTRAAYEVPLGCPGRDTDEVRGEVRRLQAMGVLSTDFAVRQARRPERQLRGQLMRVSDVKRRTAALRDLDDVVRAVAALKEHAAEPERLARALTAAEEVFVRVTGERAEQGAGQFYAGKRIAYEDCVADLDVKLGPEVLGKVGPVLELVLTSSRWFSHAIAAEYVRAARRIMEADEGQWSDGYPVSRLLAAMSTTFWDDAVRPVDAASAELRARWTKILRPNADGSPTTRTVAELRDAVYEMFPADGPAWTEARWHSPDLMIDADSVDSIRAGRFQVVLGELHSCINTVNALLFLDTAPDAREVRSWMDREIAGAVYPLYPFGTGHVNSRTAPPDAHLSPLCRYIGIGNEPSYHPSAAELVPAASLRVVPSGEGFRVVSSDGAFEEDLVEVLGDYLSSAAAQSFGFLEPQAHQPRVTVDDVVVCRETWRMPFADFPGPDTKEEPVFAFFQALRERLGIPQNVFVRVAGEVKPVYADLANPLMVDMLWSKIRRGRERVPDGELAFSEMLPGPDGMWFKDDSGQQYPVEFRIVSTDRKKHD</sequence>
<organism evidence="2 3">
    <name type="scientific">Streptomyces marianii</name>
    <dbReference type="NCBI Taxonomy" id="1817406"/>
    <lineage>
        <taxon>Bacteria</taxon>
        <taxon>Bacillati</taxon>
        <taxon>Actinomycetota</taxon>
        <taxon>Actinomycetes</taxon>
        <taxon>Kitasatosporales</taxon>
        <taxon>Streptomycetaceae</taxon>
        <taxon>Streptomyces</taxon>
    </lineage>
</organism>
<dbReference type="InterPro" id="IPR006827">
    <property type="entry name" value="Lant_deHydtase_N"/>
</dbReference>
<feature type="domain" description="Lantibiotic dehydratase N-terminal" evidence="1">
    <location>
        <begin position="602"/>
        <end position="685"/>
    </location>
</feature>
<evidence type="ECO:0000313" key="3">
    <source>
        <dbReference type="Proteomes" id="UP000305921"/>
    </source>
</evidence>
<feature type="domain" description="Lantibiotic dehydratase N-terminal" evidence="1">
    <location>
        <begin position="60"/>
        <end position="350"/>
    </location>
</feature>
<dbReference type="AlphaFoldDB" id="A0A5R9E674"/>
<evidence type="ECO:0000259" key="1">
    <source>
        <dbReference type="Pfam" id="PF04738"/>
    </source>
</evidence>
<gene>
    <name evidence="2" type="ORF">FEF34_16655</name>
</gene>
<name>A0A5R9E674_9ACTN</name>
<dbReference type="Proteomes" id="UP000305921">
    <property type="component" value="Unassembled WGS sequence"/>
</dbReference>
<evidence type="ECO:0000313" key="2">
    <source>
        <dbReference type="EMBL" id="TLQ44535.1"/>
    </source>
</evidence>
<protein>
    <recommendedName>
        <fullName evidence="1">Lantibiotic dehydratase N-terminal domain-containing protein</fullName>
    </recommendedName>
</protein>
<keyword evidence="3" id="KW-1185">Reference proteome</keyword>
<dbReference type="Pfam" id="PF04738">
    <property type="entry name" value="Lant_dehydr_N"/>
    <property type="match status" value="2"/>
</dbReference>
<reference evidence="2 3" key="1">
    <citation type="submission" date="2019-05" db="EMBL/GenBank/DDBJ databases">
        <title>Streptomyces marianii sp. nov., a novel marine actinomycete from southern coast of India.</title>
        <authorList>
            <person name="Iniyan A.M."/>
            <person name="Wink J."/>
            <person name="Ramprasad E."/>
            <person name="Ramana C.V."/>
            <person name="Bunk B."/>
            <person name="Sproer C."/>
            <person name="Joseph F.-J.R.S."/>
            <person name="Vincent S.G.P."/>
        </authorList>
    </citation>
    <scope>NUCLEOTIDE SEQUENCE [LARGE SCALE GENOMIC DNA]</scope>
    <source>
        <strain evidence="2 3">ICN19</strain>
    </source>
</reference>
<comment type="caution">
    <text evidence="2">The sequence shown here is derived from an EMBL/GenBank/DDBJ whole genome shotgun (WGS) entry which is preliminary data.</text>
</comment>
<dbReference type="EMBL" id="VAWE01000001">
    <property type="protein sequence ID" value="TLQ44535.1"/>
    <property type="molecule type" value="Genomic_DNA"/>
</dbReference>
<accession>A0A5R9E674</accession>
<dbReference type="RefSeq" id="WP_138053895.1">
    <property type="nucleotide sequence ID" value="NZ_VAWE01000001.1"/>
</dbReference>